<evidence type="ECO:0000256" key="4">
    <source>
        <dbReference type="ARBA" id="ARBA00022692"/>
    </source>
</evidence>
<accession>A0A6J4NM78</accession>
<evidence type="ECO:0000259" key="8">
    <source>
        <dbReference type="Pfam" id="PF04039"/>
    </source>
</evidence>
<evidence type="ECO:0000313" key="9">
    <source>
        <dbReference type="EMBL" id="CAA9389903.1"/>
    </source>
</evidence>
<feature type="transmembrane region" description="Helical" evidence="7">
    <location>
        <begin position="107"/>
        <end position="130"/>
    </location>
</feature>
<comment type="similarity">
    <text evidence="2">Belongs to the CPA3 antiporters (TC 2.A.63) subunit B family.</text>
</comment>
<proteinExistence type="inferred from homology"/>
<sequence length="149" mass="15564">MTSAMTRMVARLLLLPTLITAVAILVKGYTQPGDGFSAGVVASLGVLLQLMVFGREEAEKIPGVRQAGTLAFVGLLAALGLAVWPLLLGDAVLTHYPPPGAKVLHFGTLEFITAVLFDCAIFVLVFGFVVGTVGAISRAIEDADEQEAP</sequence>
<keyword evidence="5 7" id="KW-1133">Transmembrane helix</keyword>
<dbReference type="PANTHER" id="PTHR33932:SF4">
    <property type="entry name" value="NA(+)_H(+) ANTIPORTER SUBUNIT B"/>
    <property type="match status" value="1"/>
</dbReference>
<keyword evidence="3" id="KW-1003">Cell membrane</keyword>
<protein>
    <submittedName>
        <fullName evidence="9">Na(+) H(+) antiporter subunit B</fullName>
    </submittedName>
</protein>
<name>A0A6J4NM78_9ACTN</name>
<evidence type="ECO:0000256" key="2">
    <source>
        <dbReference type="ARBA" id="ARBA00009425"/>
    </source>
</evidence>
<gene>
    <name evidence="9" type="ORF">AVDCRST_MAG03-523</name>
</gene>
<evidence type="ECO:0000256" key="5">
    <source>
        <dbReference type="ARBA" id="ARBA00022989"/>
    </source>
</evidence>
<dbReference type="GO" id="GO:0005886">
    <property type="term" value="C:plasma membrane"/>
    <property type="evidence" value="ECO:0007669"/>
    <property type="project" value="UniProtKB-SubCell"/>
</dbReference>
<dbReference type="InterPro" id="IPR050622">
    <property type="entry name" value="CPA3_antiporter_subunitB"/>
</dbReference>
<comment type="subcellular location">
    <subcellularLocation>
        <location evidence="1">Cell membrane</location>
        <topology evidence="1">Multi-pass membrane protein</topology>
    </subcellularLocation>
</comment>
<evidence type="ECO:0000256" key="6">
    <source>
        <dbReference type="ARBA" id="ARBA00023136"/>
    </source>
</evidence>
<evidence type="ECO:0000256" key="7">
    <source>
        <dbReference type="SAM" id="Phobius"/>
    </source>
</evidence>
<feature type="domain" description="Na+/H+ antiporter MnhB subunit-related protein" evidence="8">
    <location>
        <begin position="6"/>
        <end position="130"/>
    </location>
</feature>
<dbReference type="AlphaFoldDB" id="A0A6J4NM78"/>
<keyword evidence="6 7" id="KW-0472">Membrane</keyword>
<feature type="transmembrane region" description="Helical" evidence="7">
    <location>
        <begin position="38"/>
        <end position="55"/>
    </location>
</feature>
<reference evidence="9" key="1">
    <citation type="submission" date="2020-02" db="EMBL/GenBank/DDBJ databases">
        <authorList>
            <person name="Meier V. D."/>
        </authorList>
    </citation>
    <scope>NUCLEOTIDE SEQUENCE</scope>
    <source>
        <strain evidence="9">AVDCRST_MAG03</strain>
    </source>
</reference>
<dbReference type="EMBL" id="CADCUT010000033">
    <property type="protein sequence ID" value="CAA9389903.1"/>
    <property type="molecule type" value="Genomic_DNA"/>
</dbReference>
<keyword evidence="4 7" id="KW-0812">Transmembrane</keyword>
<dbReference type="InterPro" id="IPR007182">
    <property type="entry name" value="MnhB"/>
</dbReference>
<dbReference type="Pfam" id="PF04039">
    <property type="entry name" value="MnhB"/>
    <property type="match status" value="1"/>
</dbReference>
<evidence type="ECO:0000256" key="3">
    <source>
        <dbReference type="ARBA" id="ARBA00022475"/>
    </source>
</evidence>
<organism evidence="9">
    <name type="scientific">uncultured Rubrobacteraceae bacterium</name>
    <dbReference type="NCBI Taxonomy" id="349277"/>
    <lineage>
        <taxon>Bacteria</taxon>
        <taxon>Bacillati</taxon>
        <taxon>Actinomycetota</taxon>
        <taxon>Rubrobacteria</taxon>
        <taxon>Rubrobacterales</taxon>
        <taxon>Rubrobacteraceae</taxon>
        <taxon>environmental samples</taxon>
    </lineage>
</organism>
<dbReference type="PANTHER" id="PTHR33932">
    <property type="entry name" value="NA(+)/H(+) ANTIPORTER SUBUNIT B"/>
    <property type="match status" value="1"/>
</dbReference>
<evidence type="ECO:0000256" key="1">
    <source>
        <dbReference type="ARBA" id="ARBA00004651"/>
    </source>
</evidence>
<feature type="transmembrane region" description="Helical" evidence="7">
    <location>
        <begin position="67"/>
        <end position="87"/>
    </location>
</feature>